<dbReference type="Pfam" id="PF01321">
    <property type="entry name" value="Creatinase_N"/>
    <property type="match status" value="1"/>
</dbReference>
<dbReference type="InterPro" id="IPR036005">
    <property type="entry name" value="Creatinase/aminopeptidase-like"/>
</dbReference>
<protein>
    <submittedName>
        <fullName evidence="6">Xaa-Pro aminopeptidase</fullName>
    </submittedName>
</protein>
<dbReference type="PROSITE" id="PS00491">
    <property type="entry name" value="PROLINE_PEPTIDASE"/>
    <property type="match status" value="1"/>
</dbReference>
<evidence type="ECO:0000259" key="5">
    <source>
        <dbReference type="Pfam" id="PF01321"/>
    </source>
</evidence>
<evidence type="ECO:0000259" key="4">
    <source>
        <dbReference type="Pfam" id="PF00557"/>
    </source>
</evidence>
<comment type="similarity">
    <text evidence="3">Belongs to the peptidase M24B family.</text>
</comment>
<dbReference type="FunCoup" id="A0A1Q6DVB3">
    <property type="interactions" value="61"/>
</dbReference>
<keyword evidence="2" id="KW-0378">Hydrolase</keyword>
<sequence length="377" mass="42679">MKKRIKKLKNTLREKNCDAFLMYDGSYINSTLYYFSSFLRNDPFIFFLNQEGEPFIVVPEMEFERAKKESRVQVKSLAEYIDPGEEKRNLKAIKEIIKDSSTESIGVPNDFNLSTAEYLSNETELKTIDLSEIRTIKSKQEIEKIQKAQKSAEAGMKAARNKLEKTEVVNGELYLNGEPVTSEDIRYEIETELLKRNCEAYDIIVSSGKESADPHSSGTGVLSAGPIVIDIFPRLKQERYYGDLTRSYCITKNEEVNKLHKTVLEAQEKALNNLKAGVTGEEIHNLVCSHFEKKGYGTLRKGDKEGFIHSTGHGVGLDVHEHPYLSENGDKLRPGQVVTVEPGLYLNDIGGVRLEDLVLIKENGIRNLTSIEKDLYL</sequence>
<dbReference type="SUPFAM" id="SSF55920">
    <property type="entry name" value="Creatinase/aminopeptidase"/>
    <property type="match status" value="1"/>
</dbReference>
<organism evidence="6 7">
    <name type="scientific">Methanohalarchaeum thermophilum</name>
    <dbReference type="NCBI Taxonomy" id="1903181"/>
    <lineage>
        <taxon>Archaea</taxon>
        <taxon>Methanobacteriati</taxon>
        <taxon>Methanobacteriota</taxon>
        <taxon>Methanonatronarchaeia</taxon>
        <taxon>Methanonatronarchaeales</taxon>
        <taxon>Methanonatronarchaeaceae</taxon>
        <taxon>Candidatus Methanohalarchaeum</taxon>
    </lineage>
</organism>
<dbReference type="PANTHER" id="PTHR46112:SF2">
    <property type="entry name" value="XAA-PRO AMINOPEPTIDASE P-RELATED"/>
    <property type="match status" value="1"/>
</dbReference>
<dbReference type="InterPro" id="IPR000587">
    <property type="entry name" value="Creatinase_N"/>
</dbReference>
<keyword evidence="7" id="KW-1185">Reference proteome</keyword>
<dbReference type="InParanoid" id="A0A1Q6DVB3"/>
<evidence type="ECO:0000256" key="2">
    <source>
        <dbReference type="ARBA" id="ARBA00022801"/>
    </source>
</evidence>
<evidence type="ECO:0000256" key="3">
    <source>
        <dbReference type="RuleBase" id="RU000590"/>
    </source>
</evidence>
<dbReference type="SUPFAM" id="SSF53092">
    <property type="entry name" value="Creatinase/prolidase N-terminal domain"/>
    <property type="match status" value="1"/>
</dbReference>
<dbReference type="EMBL" id="MSDW01000001">
    <property type="protein sequence ID" value="OKY78277.1"/>
    <property type="molecule type" value="Genomic_DNA"/>
</dbReference>
<evidence type="ECO:0000313" key="6">
    <source>
        <dbReference type="EMBL" id="OKY78277.1"/>
    </source>
</evidence>
<dbReference type="GO" id="GO:0004177">
    <property type="term" value="F:aminopeptidase activity"/>
    <property type="evidence" value="ECO:0007669"/>
    <property type="project" value="UniProtKB-KW"/>
</dbReference>
<accession>A0A1Q6DVB3</accession>
<feature type="domain" description="Peptidase M24" evidence="4">
    <location>
        <begin position="143"/>
        <end position="362"/>
    </location>
</feature>
<dbReference type="Pfam" id="PF00557">
    <property type="entry name" value="Peptidase_M24"/>
    <property type="match status" value="1"/>
</dbReference>
<dbReference type="STRING" id="1903181.BTN85_0764"/>
<dbReference type="GO" id="GO:0046872">
    <property type="term" value="F:metal ion binding"/>
    <property type="evidence" value="ECO:0007669"/>
    <property type="project" value="UniProtKB-KW"/>
</dbReference>
<dbReference type="InterPro" id="IPR050659">
    <property type="entry name" value="Peptidase_M24B"/>
</dbReference>
<reference evidence="6" key="1">
    <citation type="submission" date="2016-12" db="EMBL/GenBank/DDBJ databases">
        <title>Discovery of methanogenic haloarchaea.</title>
        <authorList>
            <person name="Sorokin D.Y."/>
            <person name="Makarova K.S."/>
            <person name="Abbas B."/>
            <person name="Ferrer M."/>
            <person name="Golyshin P.N."/>
        </authorList>
    </citation>
    <scope>NUCLEOTIDE SEQUENCE [LARGE SCALE GENOMIC DNA]</scope>
    <source>
        <strain evidence="6">HMET1</strain>
    </source>
</reference>
<comment type="caution">
    <text evidence="6">The sequence shown here is derived from an EMBL/GenBank/DDBJ whole genome shotgun (WGS) entry which is preliminary data.</text>
</comment>
<evidence type="ECO:0000256" key="1">
    <source>
        <dbReference type="ARBA" id="ARBA00022723"/>
    </source>
</evidence>
<gene>
    <name evidence="6" type="ORF">BTN85_0764</name>
</gene>
<dbReference type="Proteomes" id="UP000185744">
    <property type="component" value="Unassembled WGS sequence"/>
</dbReference>
<dbReference type="InterPro" id="IPR000994">
    <property type="entry name" value="Pept_M24"/>
</dbReference>
<name>A0A1Q6DVB3_METT1</name>
<keyword evidence="6" id="KW-0645">Protease</keyword>
<proteinExistence type="inferred from homology"/>
<dbReference type="Gene3D" id="3.90.230.10">
    <property type="entry name" value="Creatinase/methionine aminopeptidase superfamily"/>
    <property type="match status" value="1"/>
</dbReference>
<keyword evidence="6" id="KW-0031">Aminopeptidase</keyword>
<dbReference type="PANTHER" id="PTHR46112">
    <property type="entry name" value="AMINOPEPTIDASE"/>
    <property type="match status" value="1"/>
</dbReference>
<dbReference type="Gene3D" id="3.40.350.10">
    <property type="entry name" value="Creatinase/prolidase N-terminal domain"/>
    <property type="match status" value="1"/>
</dbReference>
<dbReference type="AlphaFoldDB" id="A0A1Q6DVB3"/>
<dbReference type="InterPro" id="IPR029149">
    <property type="entry name" value="Creatin/AminoP/Spt16_N"/>
</dbReference>
<feature type="domain" description="Creatinase N-terminal" evidence="5">
    <location>
        <begin position="4"/>
        <end position="132"/>
    </location>
</feature>
<keyword evidence="1 3" id="KW-0479">Metal-binding</keyword>
<evidence type="ECO:0000313" key="7">
    <source>
        <dbReference type="Proteomes" id="UP000185744"/>
    </source>
</evidence>
<dbReference type="InterPro" id="IPR001131">
    <property type="entry name" value="Peptidase_M24B_aminopep-P_CS"/>
</dbReference>